<keyword evidence="2" id="KW-1133">Transmembrane helix</keyword>
<dbReference type="GO" id="GO:0055085">
    <property type="term" value="P:transmembrane transport"/>
    <property type="evidence" value="ECO:0007669"/>
    <property type="project" value="InterPro"/>
</dbReference>
<reference evidence="3 4" key="1">
    <citation type="submission" date="2017-06" db="EMBL/GenBank/DDBJ databases">
        <title>Genome sequence of Lactobacillus plantarum subsp. plantarum strain SRCM101258.</title>
        <authorList>
            <person name="Cho S.H."/>
        </authorList>
    </citation>
    <scope>NUCLEOTIDE SEQUENCE [LARGE SCALE GENOMIC DNA]</scope>
    <source>
        <strain evidence="3 4">SRCM101258</strain>
    </source>
</reference>
<dbReference type="Pfam" id="PF00950">
    <property type="entry name" value="ABC-3"/>
    <property type="match status" value="1"/>
</dbReference>
<evidence type="ECO:0000256" key="1">
    <source>
        <dbReference type="RuleBase" id="RU003943"/>
    </source>
</evidence>
<dbReference type="InterPro" id="IPR001626">
    <property type="entry name" value="ABC_TroCD"/>
</dbReference>
<dbReference type="Proteomes" id="UP000236990">
    <property type="component" value="Unassembled WGS sequence"/>
</dbReference>
<dbReference type="EMBL" id="NKCZ01000121">
    <property type="protein sequence ID" value="POD82340.1"/>
    <property type="molecule type" value="Genomic_DNA"/>
</dbReference>
<evidence type="ECO:0000256" key="2">
    <source>
        <dbReference type="SAM" id="Phobius"/>
    </source>
</evidence>
<sequence>MMQSITTFMAALGKYDFLKSALITAIMVGVMSGIIGSFIIFTGHVDDGRCHLACRFTWCCGSLYARYQRPNWCFGFWNSSR</sequence>
<feature type="transmembrane region" description="Helical" evidence="2">
    <location>
        <begin position="21"/>
        <end position="41"/>
    </location>
</feature>
<evidence type="ECO:0000313" key="3">
    <source>
        <dbReference type="EMBL" id="POD82340.1"/>
    </source>
</evidence>
<keyword evidence="2" id="KW-0472">Membrane</keyword>
<proteinExistence type="inferred from homology"/>
<comment type="subcellular location">
    <subcellularLocation>
        <location evidence="1">Cell membrane</location>
        <topology evidence="1">Multi-pass membrane protein</topology>
    </subcellularLocation>
</comment>
<protein>
    <submittedName>
        <fullName evidence="3">Uncharacterized protein</fullName>
    </submittedName>
</protein>
<accession>A0A2S3U2Q8</accession>
<organism evidence="3 4">
    <name type="scientific">Lactiplantibacillus plantarum subsp. plantarum</name>
    <dbReference type="NCBI Taxonomy" id="337330"/>
    <lineage>
        <taxon>Bacteria</taxon>
        <taxon>Bacillati</taxon>
        <taxon>Bacillota</taxon>
        <taxon>Bacilli</taxon>
        <taxon>Lactobacillales</taxon>
        <taxon>Lactobacillaceae</taxon>
        <taxon>Lactiplantibacillus</taxon>
    </lineage>
</organism>
<evidence type="ECO:0000313" key="4">
    <source>
        <dbReference type="Proteomes" id="UP000236990"/>
    </source>
</evidence>
<keyword evidence="1 2" id="KW-0812">Transmembrane</keyword>
<name>A0A2S3U2Q8_LACPN</name>
<comment type="similarity">
    <text evidence="1">Belongs to the ABC-3 integral membrane protein family.</text>
</comment>
<dbReference type="AlphaFoldDB" id="A0A2S3U2Q8"/>
<keyword evidence="1" id="KW-0813">Transport</keyword>
<gene>
    <name evidence="3" type="ORF">S101258_02734</name>
</gene>
<dbReference type="GO" id="GO:0043190">
    <property type="term" value="C:ATP-binding cassette (ABC) transporter complex"/>
    <property type="evidence" value="ECO:0007669"/>
    <property type="project" value="InterPro"/>
</dbReference>
<comment type="caution">
    <text evidence="3">The sequence shown here is derived from an EMBL/GenBank/DDBJ whole genome shotgun (WGS) entry which is preliminary data.</text>
</comment>